<proteinExistence type="predicted"/>
<feature type="transmembrane region" description="Helical" evidence="7">
    <location>
        <begin position="463"/>
        <end position="481"/>
    </location>
</feature>
<feature type="transmembrane region" description="Helical" evidence="7">
    <location>
        <begin position="279"/>
        <end position="298"/>
    </location>
</feature>
<keyword evidence="3 7" id="KW-0812">Transmembrane</keyword>
<dbReference type="Pfam" id="PF01943">
    <property type="entry name" value="Polysacc_synt"/>
    <property type="match status" value="1"/>
</dbReference>
<evidence type="ECO:0000256" key="4">
    <source>
        <dbReference type="ARBA" id="ARBA00022989"/>
    </source>
</evidence>
<gene>
    <name evidence="8" type="ORF">DJ80_05325</name>
</gene>
<evidence type="ECO:0000256" key="6">
    <source>
        <dbReference type="SAM" id="MobiDB-lite"/>
    </source>
</evidence>
<evidence type="ECO:0000256" key="3">
    <source>
        <dbReference type="ARBA" id="ARBA00022692"/>
    </source>
</evidence>
<comment type="caution">
    <text evidence="8">The sequence shown here is derived from an EMBL/GenBank/DDBJ whole genome shotgun (WGS) entry which is preliminary data.</text>
</comment>
<dbReference type="EMBL" id="NHOZ01000047">
    <property type="protein sequence ID" value="OYR64425.1"/>
    <property type="molecule type" value="Genomic_DNA"/>
</dbReference>
<feature type="transmembrane region" description="Helical" evidence="7">
    <location>
        <begin position="304"/>
        <end position="320"/>
    </location>
</feature>
<feature type="transmembrane region" description="Helical" evidence="7">
    <location>
        <begin position="120"/>
        <end position="142"/>
    </location>
</feature>
<dbReference type="PANTHER" id="PTHR30250">
    <property type="entry name" value="PST FAMILY PREDICTED COLANIC ACID TRANSPORTER"/>
    <property type="match status" value="1"/>
</dbReference>
<sequence length="527" mass="57274">MSDAPEHDDPLGDNTDGKPSDKDEYEAADSDMTTGRDGVDNFVSLGSGSLRILGAEVGQKVLSLLGYILVIRSLSVSNFGELTLALILFQISTTAAQLGLGSGVQHFIPKADDDGTKRWIVSVVLKITSGLAVFLGVAIWVLAEPLLGVVFGQASITRPLQILALTLPFSVLYTISVKLVQSFEDSTPHVYIRKLLYPVLRVALIALAVILGADLVGIAMAYSGTYILSSLLTLAYLYRVVSRLPPTTRDEYQVTEIVQFSLPLLGTGITMNLVRKIDIVILGIFATTTGVALFQSVYTLSLNYLFFYASMAFLFTPMFSRLVDEDNSALDQFYKRVTRWALYPSIGVIMFVFMFAEPLLGTLFKPEYVGAATELRLLGVASVVTAFIGFAENAVVGLGNSRIRFIASVFMLSTNTVLDLLLVPEFGVIGAIAGSVVAATLTQVIYAVKLYRMTGIHTLKQETVIPVLFTASYAIVSWIIGVSEAAIVTRVGNYCAFVFLFVVVAWLSGGIERRDINDARRILTRSI</sequence>
<keyword evidence="5 7" id="KW-0472">Membrane</keyword>
<reference evidence="8 9" key="1">
    <citation type="journal article" date="2014" name="Front. Microbiol.">
        <title>Population and genomic analysis of the genus Halorubrum.</title>
        <authorList>
            <person name="Fullmer M.S."/>
            <person name="Soucy S.M."/>
            <person name="Swithers K.S."/>
            <person name="Makkay A.M."/>
            <person name="Wheeler R."/>
            <person name="Ventosa A."/>
            <person name="Gogarten J.P."/>
            <person name="Papke R.T."/>
        </authorList>
    </citation>
    <scope>NUCLEOTIDE SEQUENCE [LARGE SCALE GENOMIC DNA]</scope>
    <source>
        <strain evidence="8 9">Ga36</strain>
    </source>
</reference>
<dbReference type="InterPro" id="IPR050833">
    <property type="entry name" value="Poly_Biosynth_Transport"/>
</dbReference>
<organism evidence="8 9">
    <name type="scientific">Halorubrum ezzemoulense</name>
    <name type="common">Halorubrum chaoviator</name>
    <dbReference type="NCBI Taxonomy" id="337243"/>
    <lineage>
        <taxon>Archaea</taxon>
        <taxon>Methanobacteriati</taxon>
        <taxon>Methanobacteriota</taxon>
        <taxon>Stenosarchaea group</taxon>
        <taxon>Halobacteria</taxon>
        <taxon>Halobacteriales</taxon>
        <taxon>Haloferacaceae</taxon>
        <taxon>Halorubrum</taxon>
    </lineage>
</organism>
<feature type="transmembrane region" description="Helical" evidence="7">
    <location>
        <begin position="487"/>
        <end position="507"/>
    </location>
</feature>
<feature type="transmembrane region" description="Helical" evidence="7">
    <location>
        <begin position="403"/>
        <end position="422"/>
    </location>
</feature>
<feature type="transmembrane region" description="Helical" evidence="7">
    <location>
        <begin position="428"/>
        <end position="451"/>
    </location>
</feature>
<feature type="transmembrane region" description="Helical" evidence="7">
    <location>
        <begin position="162"/>
        <end position="183"/>
    </location>
</feature>
<feature type="transmembrane region" description="Helical" evidence="7">
    <location>
        <begin position="219"/>
        <end position="238"/>
    </location>
</feature>
<feature type="transmembrane region" description="Helical" evidence="7">
    <location>
        <begin position="340"/>
        <end position="356"/>
    </location>
</feature>
<feature type="transmembrane region" description="Helical" evidence="7">
    <location>
        <begin position="86"/>
        <end position="108"/>
    </location>
</feature>
<name>A0A256J6L8_HALEZ</name>
<comment type="subcellular location">
    <subcellularLocation>
        <location evidence="1">Cell membrane</location>
        <topology evidence="1">Multi-pass membrane protein</topology>
    </subcellularLocation>
</comment>
<keyword evidence="2" id="KW-1003">Cell membrane</keyword>
<feature type="compositionally biased region" description="Basic and acidic residues" evidence="6">
    <location>
        <begin position="1"/>
        <end position="22"/>
    </location>
</feature>
<keyword evidence="4 7" id="KW-1133">Transmembrane helix</keyword>
<evidence type="ECO:0000256" key="2">
    <source>
        <dbReference type="ARBA" id="ARBA00022475"/>
    </source>
</evidence>
<evidence type="ECO:0000256" key="5">
    <source>
        <dbReference type="ARBA" id="ARBA00023136"/>
    </source>
</evidence>
<evidence type="ECO:0000256" key="1">
    <source>
        <dbReference type="ARBA" id="ARBA00004651"/>
    </source>
</evidence>
<dbReference type="Proteomes" id="UP000215731">
    <property type="component" value="Unassembled WGS sequence"/>
</dbReference>
<dbReference type="AlphaFoldDB" id="A0A256J6L8"/>
<dbReference type="PANTHER" id="PTHR30250:SF11">
    <property type="entry name" value="O-ANTIGEN TRANSPORTER-RELATED"/>
    <property type="match status" value="1"/>
</dbReference>
<evidence type="ECO:0000256" key="7">
    <source>
        <dbReference type="SAM" id="Phobius"/>
    </source>
</evidence>
<feature type="transmembrane region" description="Helical" evidence="7">
    <location>
        <begin position="195"/>
        <end position="213"/>
    </location>
</feature>
<evidence type="ECO:0000313" key="8">
    <source>
        <dbReference type="EMBL" id="OYR64425.1"/>
    </source>
</evidence>
<dbReference type="GO" id="GO:0005886">
    <property type="term" value="C:plasma membrane"/>
    <property type="evidence" value="ECO:0007669"/>
    <property type="project" value="UniProtKB-SubCell"/>
</dbReference>
<protein>
    <submittedName>
        <fullName evidence="8">Uncharacterized protein</fullName>
    </submittedName>
</protein>
<feature type="region of interest" description="Disordered" evidence="6">
    <location>
        <begin position="1"/>
        <end position="34"/>
    </location>
</feature>
<evidence type="ECO:0000313" key="9">
    <source>
        <dbReference type="Proteomes" id="UP000215731"/>
    </source>
</evidence>
<dbReference type="CDD" id="cd13128">
    <property type="entry name" value="MATE_Wzx_like"/>
    <property type="match status" value="1"/>
</dbReference>
<dbReference type="RefSeq" id="WP_094552696.1">
    <property type="nucleotide sequence ID" value="NZ_NHOZ01000047.1"/>
</dbReference>
<accession>A0A256J6L8</accession>
<feature type="transmembrane region" description="Helical" evidence="7">
    <location>
        <begin position="368"/>
        <end position="391"/>
    </location>
</feature>
<dbReference type="InterPro" id="IPR002797">
    <property type="entry name" value="Polysacc_synth"/>
</dbReference>